<keyword evidence="2" id="KW-0472">Membrane</keyword>
<dbReference type="Proteomes" id="UP001423409">
    <property type="component" value="Unassembled WGS sequence"/>
</dbReference>
<organism evidence="3 4">
    <name type="scientific">Deinococcus caeni</name>
    <dbReference type="NCBI Taxonomy" id="569127"/>
    <lineage>
        <taxon>Bacteria</taxon>
        <taxon>Thermotogati</taxon>
        <taxon>Deinococcota</taxon>
        <taxon>Deinococci</taxon>
        <taxon>Deinococcales</taxon>
        <taxon>Deinococcaceae</taxon>
        <taxon>Deinococcus</taxon>
    </lineage>
</organism>
<name>A0ABP9UG91_9DEIO</name>
<evidence type="ECO:0000313" key="4">
    <source>
        <dbReference type="Proteomes" id="UP001423409"/>
    </source>
</evidence>
<evidence type="ECO:0000313" key="3">
    <source>
        <dbReference type="EMBL" id="GAA5441248.1"/>
    </source>
</evidence>
<feature type="transmembrane region" description="Helical" evidence="2">
    <location>
        <begin position="263"/>
        <end position="281"/>
    </location>
</feature>
<evidence type="ECO:0000256" key="1">
    <source>
        <dbReference type="SAM" id="MobiDB-lite"/>
    </source>
</evidence>
<feature type="compositionally biased region" description="Pro residues" evidence="1">
    <location>
        <begin position="123"/>
        <end position="173"/>
    </location>
</feature>
<gene>
    <name evidence="3" type="ORF">Dcae01_02783</name>
</gene>
<keyword evidence="2" id="KW-0812">Transmembrane</keyword>
<keyword evidence="2" id="KW-1133">Transmembrane helix</keyword>
<evidence type="ECO:0000256" key="2">
    <source>
        <dbReference type="SAM" id="Phobius"/>
    </source>
</evidence>
<dbReference type="EMBL" id="BAABQU010000042">
    <property type="protein sequence ID" value="GAA5441248.1"/>
    <property type="molecule type" value="Genomic_DNA"/>
</dbReference>
<feature type="transmembrane region" description="Helical" evidence="2">
    <location>
        <begin position="287"/>
        <end position="309"/>
    </location>
</feature>
<accession>A0ABP9UG91</accession>
<keyword evidence="4" id="KW-1185">Reference proteome</keyword>
<feature type="compositionally biased region" description="Low complexity" evidence="1">
    <location>
        <begin position="198"/>
        <end position="210"/>
    </location>
</feature>
<feature type="region of interest" description="Disordered" evidence="1">
    <location>
        <begin position="105"/>
        <end position="213"/>
    </location>
</feature>
<sequence>MTQRAPSERAVQALQTIGMTASPLTSLERDEALFVLTADTLLFQDADGTRRVTLRDLTRIHSDQEGTLRVETPAGTALTASLLGFDPAQVQAFFGQVRDATAQAKERAAAQEAAQAAEVTPEPAAPTPQPVPTPQPTPAPAPEPTPLPTPAPAPGPAPSPAPSPAPTPAPAPVHTPAGATPVVISSSGFSPSRTPDLAKAPASATAEVAPAPAPAPAPLPTPIAAPTAAAAAAGVPLRGAASAVAALARQADLVDGLTGRLRVLGAVLFVASVALAFFQFSGGQPLAALWTLLAGGVGTIALMALADIARLLVALARASGTSGGVMDVD</sequence>
<comment type="caution">
    <text evidence="3">The sequence shown here is derived from an EMBL/GenBank/DDBJ whole genome shotgun (WGS) entry which is preliminary data.</text>
</comment>
<feature type="compositionally biased region" description="Polar residues" evidence="1">
    <location>
        <begin position="184"/>
        <end position="193"/>
    </location>
</feature>
<reference evidence="3 4" key="1">
    <citation type="submission" date="2024-02" db="EMBL/GenBank/DDBJ databases">
        <title>Deinococcus caeni NBRC 101312.</title>
        <authorList>
            <person name="Ichikawa N."/>
            <person name="Katano-Makiyama Y."/>
            <person name="Hidaka K."/>
        </authorList>
    </citation>
    <scope>NUCLEOTIDE SEQUENCE [LARGE SCALE GENOMIC DNA]</scope>
    <source>
        <strain evidence="3 4">NBRC 101312</strain>
    </source>
</reference>
<dbReference type="PANTHER" id="PTHR48148">
    <property type="entry name" value="KERATINOCYTE PROLINE-RICH PROTEIN"/>
    <property type="match status" value="1"/>
</dbReference>
<proteinExistence type="predicted"/>
<dbReference type="PANTHER" id="PTHR48148:SF3">
    <property type="entry name" value="KERATINOCYTE PROLINE-RICH PROTEIN"/>
    <property type="match status" value="1"/>
</dbReference>
<dbReference type="RefSeq" id="WP_345446368.1">
    <property type="nucleotide sequence ID" value="NZ_BAABQU010000042.1"/>
</dbReference>
<feature type="compositionally biased region" description="Low complexity" evidence="1">
    <location>
        <begin position="110"/>
        <end position="122"/>
    </location>
</feature>
<feature type="compositionally biased region" description="Low complexity" evidence="1">
    <location>
        <begin position="174"/>
        <end position="183"/>
    </location>
</feature>
<protein>
    <submittedName>
        <fullName evidence="3">Uncharacterized protein</fullName>
    </submittedName>
</protein>